<dbReference type="EnsemblMetazoa" id="GPPI008921-RA">
    <property type="protein sequence ID" value="GPPI008921-PA"/>
    <property type="gene ID" value="GPPI008921"/>
</dbReference>
<organism evidence="1 2">
    <name type="scientific">Glossina palpalis gambiensis</name>
    <dbReference type="NCBI Taxonomy" id="67801"/>
    <lineage>
        <taxon>Eukaryota</taxon>
        <taxon>Metazoa</taxon>
        <taxon>Ecdysozoa</taxon>
        <taxon>Arthropoda</taxon>
        <taxon>Hexapoda</taxon>
        <taxon>Insecta</taxon>
        <taxon>Pterygota</taxon>
        <taxon>Neoptera</taxon>
        <taxon>Endopterygota</taxon>
        <taxon>Diptera</taxon>
        <taxon>Brachycera</taxon>
        <taxon>Muscomorpha</taxon>
        <taxon>Hippoboscoidea</taxon>
        <taxon>Glossinidae</taxon>
        <taxon>Glossina</taxon>
    </lineage>
</organism>
<evidence type="ECO:0000313" key="1">
    <source>
        <dbReference type="EnsemblMetazoa" id="GPPI008921-PA"/>
    </source>
</evidence>
<name>A0A1B0AUA4_9MUSC</name>
<dbReference type="VEuPathDB" id="VectorBase:GPPI008921"/>
<accession>A0A1B0AUA4</accession>
<dbReference type="EMBL" id="JXJN01003575">
    <property type="status" value="NOT_ANNOTATED_CDS"/>
    <property type="molecule type" value="Genomic_DNA"/>
</dbReference>
<dbReference type="AlphaFoldDB" id="A0A1B0AUA4"/>
<reference evidence="2" key="1">
    <citation type="submission" date="2015-01" db="EMBL/GenBank/DDBJ databases">
        <authorList>
            <person name="Aksoy S."/>
            <person name="Warren W."/>
            <person name="Wilson R.K."/>
        </authorList>
    </citation>
    <scope>NUCLEOTIDE SEQUENCE [LARGE SCALE GENOMIC DNA]</scope>
    <source>
        <strain evidence="2">IAEA</strain>
    </source>
</reference>
<sequence length="88" mass="9825">MTKCPSHADTIFVFFVESSLLLLRHNGPLERFVGIESAEKDVSASLLTLIEKPLTLALMQLLFLLPLLFLNPSVSNFMILTFTLTVDT</sequence>
<evidence type="ECO:0000313" key="2">
    <source>
        <dbReference type="Proteomes" id="UP000092460"/>
    </source>
</evidence>
<keyword evidence="2" id="KW-1185">Reference proteome</keyword>
<protein>
    <submittedName>
        <fullName evidence="1">Uncharacterized protein</fullName>
    </submittedName>
</protein>
<proteinExistence type="predicted"/>
<reference evidence="1" key="2">
    <citation type="submission" date="2020-05" db="UniProtKB">
        <authorList>
            <consortium name="EnsemblMetazoa"/>
        </authorList>
    </citation>
    <scope>IDENTIFICATION</scope>
    <source>
        <strain evidence="1">IAEA</strain>
    </source>
</reference>
<dbReference type="Proteomes" id="UP000092460">
    <property type="component" value="Unassembled WGS sequence"/>
</dbReference>